<dbReference type="STRING" id="134849.SAMN05443668_101186"/>
<evidence type="ECO:0000256" key="2">
    <source>
        <dbReference type="ARBA" id="ARBA00023277"/>
    </source>
</evidence>
<dbReference type="RefSeq" id="WP_073250469.1">
    <property type="nucleotide sequence ID" value="NZ_FRCS01000001.1"/>
</dbReference>
<dbReference type="EMBL" id="FRCS01000001">
    <property type="protein sequence ID" value="SHM27767.1"/>
    <property type="molecule type" value="Genomic_DNA"/>
</dbReference>
<dbReference type="InterPro" id="IPR015293">
    <property type="entry name" value="BE_C"/>
</dbReference>
<dbReference type="InterPro" id="IPR011330">
    <property type="entry name" value="Glyco_hydro/deAcase_b/a-brl"/>
</dbReference>
<evidence type="ECO:0000313" key="8">
    <source>
        <dbReference type="EMBL" id="SHM27767.1"/>
    </source>
</evidence>
<evidence type="ECO:0000256" key="5">
    <source>
        <dbReference type="RuleBase" id="RU361196"/>
    </source>
</evidence>
<sequence>MRPVGTFCLVLHTHLPWLPHAGTWPVGEEWFHQAFAGSWRRVVTVLDRLAAEGRRDVLTLGVTPVTAAMLDDRYLLDELHTWLGNWQLRAQLLAGRPERHLRTLATHEFREATAALADFEGRWRHGGSPVLRNLADSGVVELLGGPATHPFQPLLRDRFQRFALSSGLDDGALRFGARPPGIWAPECGYAPGLETSYAEAGVTHVLVDGPTLRRSTAIGRAETRTALGQPAGRTAFAHPVGTSSVLAFGRDLDVTYRVWSPKAGYPGGPDYRDFHTFDHPTGFRPARVTGKQVAPELKAPWDPTRAAAAVSRDADDFVRVVHDRLTRINADEGRPGLVVAAYDTELFGHWWYEGPSWLEAVLRRLPEAGVHVTTLAGAAAAGLVGEPRELPASSWGSGKDWRVWDGEQVADLVVESRRVQDRLMDVVDKASGLTRNPVLDQLAREALLVASSDWAFMVTKDSAAGYARDRAATHTARFDRLADLVESGREPEAAAYAAELATTDNPFGHLDARTL</sequence>
<dbReference type="InterPro" id="IPR037090">
    <property type="entry name" value="57_glycoside_trans_central"/>
</dbReference>
<feature type="binding site" evidence="4">
    <location>
        <position position="267"/>
    </location>
    <ligand>
        <name>substrate</name>
    </ligand>
</feature>
<keyword evidence="9" id="KW-1185">Reference proteome</keyword>
<dbReference type="SUPFAM" id="SSF88713">
    <property type="entry name" value="Glycoside hydrolase/deacetylase"/>
    <property type="match status" value="1"/>
</dbReference>
<dbReference type="InterPro" id="IPR028995">
    <property type="entry name" value="Glyco_hydro_57/38_cen_sf"/>
</dbReference>
<dbReference type="OrthoDB" id="9803279at2"/>
<dbReference type="InterPro" id="IPR004300">
    <property type="entry name" value="Glyco_hydro_57_N"/>
</dbReference>
<reference evidence="8 9" key="1">
    <citation type="submission" date="2016-11" db="EMBL/GenBank/DDBJ databases">
        <authorList>
            <person name="Jaros S."/>
            <person name="Januszkiewicz K."/>
            <person name="Wedrychowicz H."/>
        </authorList>
    </citation>
    <scope>NUCLEOTIDE SEQUENCE [LARGE SCALE GENOMIC DNA]</scope>
    <source>
        <strain evidence="8 9">DSM 46144</strain>
    </source>
</reference>
<evidence type="ECO:0000259" key="7">
    <source>
        <dbReference type="Pfam" id="PF09210"/>
    </source>
</evidence>
<dbReference type="InterPro" id="IPR027291">
    <property type="entry name" value="Glyco_hydro_38_N_sf"/>
</dbReference>
<name>A0A1M7HHZ5_9ACTN</name>
<feature type="binding site" evidence="4">
    <location>
        <position position="250"/>
    </location>
    <ligand>
        <name>substrate</name>
    </ligand>
</feature>
<evidence type="ECO:0000259" key="6">
    <source>
        <dbReference type="Pfam" id="PF03065"/>
    </source>
</evidence>
<feature type="binding site" evidence="4">
    <location>
        <position position="453"/>
    </location>
    <ligand>
        <name>substrate</name>
    </ligand>
</feature>
<dbReference type="GO" id="GO:0005576">
    <property type="term" value="C:extracellular region"/>
    <property type="evidence" value="ECO:0007669"/>
    <property type="project" value="TreeGrafter"/>
</dbReference>
<dbReference type="AlphaFoldDB" id="A0A1M7HHZ5"/>
<dbReference type="GO" id="GO:0030979">
    <property type="term" value="P:alpha-glucan biosynthetic process"/>
    <property type="evidence" value="ECO:0007669"/>
    <property type="project" value="InterPro"/>
</dbReference>
<proteinExistence type="inferred from homology"/>
<dbReference type="Pfam" id="PF03065">
    <property type="entry name" value="Glyco_hydro_57"/>
    <property type="match status" value="1"/>
</dbReference>
<comment type="similarity">
    <text evidence="1 5">Belongs to the glycosyl hydrolase 57 family.</text>
</comment>
<dbReference type="GO" id="GO:0003844">
    <property type="term" value="F:1,4-alpha-glucan branching enzyme activity"/>
    <property type="evidence" value="ECO:0007669"/>
    <property type="project" value="InterPro"/>
</dbReference>
<feature type="domain" description="1,4-alpha-glucan branching enzyme C-terminal" evidence="7">
    <location>
        <begin position="419"/>
        <end position="513"/>
    </location>
</feature>
<evidence type="ECO:0000256" key="3">
    <source>
        <dbReference type="PIRSR" id="PIRSR640042-1"/>
    </source>
</evidence>
<feature type="active site" description="Proton donor" evidence="3">
    <location>
        <position position="343"/>
    </location>
</feature>
<dbReference type="InterPro" id="IPR040042">
    <property type="entry name" value="Branching_enz_MT3115-like"/>
</dbReference>
<accession>A0A1M7HHZ5</accession>
<feature type="domain" description="Glycoside hydrolase family 57 N-terminal" evidence="6">
    <location>
        <begin position="128"/>
        <end position="374"/>
    </location>
</feature>
<organism evidence="8 9">
    <name type="scientific">Cryptosporangium aurantiacum</name>
    <dbReference type="NCBI Taxonomy" id="134849"/>
    <lineage>
        <taxon>Bacteria</taxon>
        <taxon>Bacillati</taxon>
        <taxon>Actinomycetota</taxon>
        <taxon>Actinomycetes</taxon>
        <taxon>Cryptosporangiales</taxon>
        <taxon>Cryptosporangiaceae</taxon>
        <taxon>Cryptosporangium</taxon>
    </lineage>
</organism>
<dbReference type="SUPFAM" id="SSF88688">
    <property type="entry name" value="Families 57/38 glycoside transferase middle domain"/>
    <property type="match status" value="1"/>
</dbReference>
<evidence type="ECO:0000256" key="4">
    <source>
        <dbReference type="PIRSR" id="PIRSR640042-2"/>
    </source>
</evidence>
<dbReference type="Gene3D" id="3.20.110.10">
    <property type="entry name" value="Glycoside hydrolase 38, N terminal domain"/>
    <property type="match status" value="1"/>
</dbReference>
<feature type="active site" description="Nucleophile" evidence="3">
    <location>
        <position position="186"/>
    </location>
</feature>
<dbReference type="PANTHER" id="PTHR41695">
    <property type="entry name" value="1,4-ALPHA-GLUCAN BRANCHING ENZYME RV3031-RELATED"/>
    <property type="match status" value="1"/>
</dbReference>
<dbReference type="Pfam" id="PF09210">
    <property type="entry name" value="BE_C"/>
    <property type="match status" value="1"/>
</dbReference>
<feature type="binding site" evidence="4">
    <location>
        <position position="395"/>
    </location>
    <ligand>
        <name>substrate</name>
    </ligand>
</feature>
<evidence type="ECO:0000313" key="9">
    <source>
        <dbReference type="Proteomes" id="UP000184440"/>
    </source>
</evidence>
<dbReference type="Proteomes" id="UP000184440">
    <property type="component" value="Unassembled WGS sequence"/>
</dbReference>
<dbReference type="Gene3D" id="1.20.1430.10">
    <property type="entry name" value="Families 57/38 glycoside transferase, middle domain"/>
    <property type="match status" value="1"/>
</dbReference>
<dbReference type="PANTHER" id="PTHR41695:SF1">
    <property type="entry name" value="1,4-ALPHA-GLUCAN BRANCHING ENZYME TK1436"/>
    <property type="match status" value="1"/>
</dbReference>
<gene>
    <name evidence="8" type="ORF">SAMN05443668_101186</name>
</gene>
<evidence type="ECO:0000256" key="1">
    <source>
        <dbReference type="ARBA" id="ARBA00006821"/>
    </source>
</evidence>
<keyword evidence="2 5" id="KW-0119">Carbohydrate metabolism</keyword>
<protein>
    <submittedName>
        <fullName evidence="8">1,4-alpha-glucan branching enzyme</fullName>
    </submittedName>
</protein>